<dbReference type="UniPathway" id="UPA00031">
    <property type="reaction ID" value="UER00012"/>
</dbReference>
<protein>
    <recommendedName>
        <fullName evidence="7">Histidinol-phosphate aminotransferase</fullName>
        <ecNumber evidence="7">2.6.1.9</ecNumber>
    </recommendedName>
    <alternativeName>
        <fullName evidence="7">Imidazole acetol-phosphate transaminase</fullName>
    </alternativeName>
</protein>
<dbReference type="GO" id="GO:0030170">
    <property type="term" value="F:pyridoxal phosphate binding"/>
    <property type="evidence" value="ECO:0007669"/>
    <property type="project" value="InterPro"/>
</dbReference>
<dbReference type="OrthoDB" id="9813612at2"/>
<evidence type="ECO:0000256" key="6">
    <source>
        <dbReference type="ARBA" id="ARBA00023102"/>
    </source>
</evidence>
<dbReference type="AlphaFoldDB" id="A0A2N5N5N0"/>
<organism evidence="9 10">
    <name type="scientific">Paenibacillus pasadenensis</name>
    <dbReference type="NCBI Taxonomy" id="217090"/>
    <lineage>
        <taxon>Bacteria</taxon>
        <taxon>Bacillati</taxon>
        <taxon>Bacillota</taxon>
        <taxon>Bacilli</taxon>
        <taxon>Bacillales</taxon>
        <taxon>Paenibacillaceae</taxon>
        <taxon>Paenibacillus</taxon>
    </lineage>
</organism>
<dbReference type="EMBL" id="NFEZ01000004">
    <property type="protein sequence ID" value="PLT45664.1"/>
    <property type="molecule type" value="Genomic_DNA"/>
</dbReference>
<evidence type="ECO:0000313" key="10">
    <source>
        <dbReference type="Proteomes" id="UP000234789"/>
    </source>
</evidence>
<dbReference type="GO" id="GO:0004400">
    <property type="term" value="F:histidinol-phosphate transaminase activity"/>
    <property type="evidence" value="ECO:0007669"/>
    <property type="project" value="UniProtKB-UniRule"/>
</dbReference>
<dbReference type="InterPro" id="IPR004839">
    <property type="entry name" value="Aminotransferase_I/II_large"/>
</dbReference>
<dbReference type="CDD" id="cd00609">
    <property type="entry name" value="AAT_like"/>
    <property type="match status" value="1"/>
</dbReference>
<keyword evidence="10" id="KW-1185">Reference proteome</keyword>
<comment type="cofactor">
    <cofactor evidence="1 7">
        <name>pyridoxal 5'-phosphate</name>
        <dbReference type="ChEBI" id="CHEBI:597326"/>
    </cofactor>
</comment>
<gene>
    <name evidence="7" type="primary">hisC</name>
    <name evidence="9" type="ORF">B8V81_4095</name>
</gene>
<reference evidence="9 10" key="1">
    <citation type="submission" date="2017-05" db="EMBL/GenBank/DDBJ databases">
        <title>Functional genome analysis of Paenibacillus pasadenensis strain R16: insights on endophytic life style and antifungal activity.</title>
        <authorList>
            <person name="Passera A."/>
            <person name="Marcolungo L."/>
            <person name="Casati P."/>
            <person name="Brasca M."/>
            <person name="Quaglino F."/>
            <person name="Delledonne M."/>
        </authorList>
    </citation>
    <scope>NUCLEOTIDE SEQUENCE [LARGE SCALE GENOMIC DNA]</scope>
    <source>
        <strain evidence="9 10">R16</strain>
    </source>
</reference>
<dbReference type="GO" id="GO:0000105">
    <property type="term" value="P:L-histidine biosynthetic process"/>
    <property type="evidence" value="ECO:0007669"/>
    <property type="project" value="UniProtKB-UniRule"/>
</dbReference>
<dbReference type="PANTHER" id="PTHR43643:SF3">
    <property type="entry name" value="HISTIDINOL-PHOSPHATE AMINOTRANSFERASE"/>
    <property type="match status" value="1"/>
</dbReference>
<dbReference type="Proteomes" id="UP000234789">
    <property type="component" value="Unassembled WGS sequence"/>
</dbReference>
<dbReference type="InterPro" id="IPR005861">
    <property type="entry name" value="HisP_aminotrans"/>
</dbReference>
<comment type="similarity">
    <text evidence="7">Belongs to the class-II pyridoxal-phosphate-dependent aminotransferase family. Histidinol-phosphate aminotransferase subfamily.</text>
</comment>
<dbReference type="NCBIfam" id="TIGR01141">
    <property type="entry name" value="hisC"/>
    <property type="match status" value="1"/>
</dbReference>
<evidence type="ECO:0000313" key="9">
    <source>
        <dbReference type="EMBL" id="PLT45664.1"/>
    </source>
</evidence>
<comment type="pathway">
    <text evidence="7">Amino-acid biosynthesis; L-histidine biosynthesis; L-histidine from 5-phospho-alpha-D-ribose 1-diphosphate: step 7/9.</text>
</comment>
<accession>A0A2N5N5N0</accession>
<dbReference type="SUPFAM" id="SSF53383">
    <property type="entry name" value="PLP-dependent transferases"/>
    <property type="match status" value="1"/>
</dbReference>
<evidence type="ECO:0000256" key="3">
    <source>
        <dbReference type="ARBA" id="ARBA00022576"/>
    </source>
</evidence>
<sequence length="365" mass="40384">MNTKRHIVDLPVYQPGKPVDDVKRELGLSEVIKLASNENPYGSSPLAKQAILTEIENSNIYPDGASVELTAATAAHLGVQPEQLIWGNGADEIILMLARSFLEPGDETVMADLTFSQYRHNAVVENAVIVEVPLVDGKQDLPAMLAAVTDRTKIVWICSPNNPTGTIVSERELVSFLDALPASVLCVLDEAYCHFVDDPDYPDSIRLLERYPNLVSLRTFSKIYGLAALRIGYGIAHPDVIHAINLVREPFNTARVSQAAAKAALSDQAFVDSCRENNLRQRDYLQSEFDRLGLAYFPTQANFVLVDVGMPSREAFDRLLRRGFITRAGWSKYPNRLRVSIGTADDNVKFVAALEEVLKEATVQQ</sequence>
<dbReference type="RefSeq" id="WP_028599761.1">
    <property type="nucleotide sequence ID" value="NZ_BIMM01000007.1"/>
</dbReference>
<feature type="domain" description="Aminotransferase class I/classII large" evidence="8">
    <location>
        <begin position="30"/>
        <end position="353"/>
    </location>
</feature>
<comment type="subunit">
    <text evidence="2 7">Homodimer.</text>
</comment>
<dbReference type="EC" id="2.6.1.9" evidence="7"/>
<keyword evidence="6 7" id="KW-0368">Histidine biosynthesis</keyword>
<evidence type="ECO:0000259" key="8">
    <source>
        <dbReference type="Pfam" id="PF00155"/>
    </source>
</evidence>
<dbReference type="InterPro" id="IPR015424">
    <property type="entry name" value="PyrdxlP-dep_Trfase"/>
</dbReference>
<keyword evidence="3 7" id="KW-0032">Aminotransferase</keyword>
<evidence type="ECO:0000256" key="5">
    <source>
        <dbReference type="ARBA" id="ARBA00022898"/>
    </source>
</evidence>
<dbReference type="PANTHER" id="PTHR43643">
    <property type="entry name" value="HISTIDINOL-PHOSPHATE AMINOTRANSFERASE 2"/>
    <property type="match status" value="1"/>
</dbReference>
<dbReference type="InterPro" id="IPR015421">
    <property type="entry name" value="PyrdxlP-dep_Trfase_major"/>
</dbReference>
<comment type="catalytic activity">
    <reaction evidence="7">
        <text>L-histidinol phosphate + 2-oxoglutarate = 3-(imidazol-4-yl)-2-oxopropyl phosphate + L-glutamate</text>
        <dbReference type="Rhea" id="RHEA:23744"/>
        <dbReference type="ChEBI" id="CHEBI:16810"/>
        <dbReference type="ChEBI" id="CHEBI:29985"/>
        <dbReference type="ChEBI" id="CHEBI:57766"/>
        <dbReference type="ChEBI" id="CHEBI:57980"/>
        <dbReference type="EC" id="2.6.1.9"/>
    </reaction>
</comment>
<dbReference type="Gene3D" id="3.90.1150.10">
    <property type="entry name" value="Aspartate Aminotransferase, domain 1"/>
    <property type="match status" value="1"/>
</dbReference>
<evidence type="ECO:0000256" key="1">
    <source>
        <dbReference type="ARBA" id="ARBA00001933"/>
    </source>
</evidence>
<evidence type="ECO:0000256" key="4">
    <source>
        <dbReference type="ARBA" id="ARBA00022679"/>
    </source>
</evidence>
<dbReference type="InterPro" id="IPR050106">
    <property type="entry name" value="HistidinolP_aminotransfase"/>
</dbReference>
<dbReference type="Pfam" id="PF00155">
    <property type="entry name" value="Aminotran_1_2"/>
    <property type="match status" value="1"/>
</dbReference>
<proteinExistence type="inferred from homology"/>
<dbReference type="HAMAP" id="MF_01023">
    <property type="entry name" value="HisC_aminotrans_2"/>
    <property type="match status" value="1"/>
</dbReference>
<evidence type="ECO:0000256" key="7">
    <source>
        <dbReference type="HAMAP-Rule" id="MF_01023"/>
    </source>
</evidence>
<keyword evidence="7" id="KW-0028">Amino-acid biosynthesis</keyword>
<name>A0A2N5N5N0_9BACL</name>
<keyword evidence="4 7" id="KW-0808">Transferase</keyword>
<dbReference type="Gene3D" id="3.40.640.10">
    <property type="entry name" value="Type I PLP-dependent aspartate aminotransferase-like (Major domain)"/>
    <property type="match status" value="1"/>
</dbReference>
<evidence type="ECO:0000256" key="2">
    <source>
        <dbReference type="ARBA" id="ARBA00011738"/>
    </source>
</evidence>
<keyword evidence="5 7" id="KW-0663">Pyridoxal phosphate</keyword>
<comment type="caution">
    <text evidence="9">The sequence shown here is derived from an EMBL/GenBank/DDBJ whole genome shotgun (WGS) entry which is preliminary data.</text>
</comment>
<feature type="modified residue" description="N6-(pyridoxal phosphate)lysine" evidence="7">
    <location>
        <position position="222"/>
    </location>
</feature>
<dbReference type="InterPro" id="IPR015422">
    <property type="entry name" value="PyrdxlP-dep_Trfase_small"/>
</dbReference>